<evidence type="ECO:0000313" key="7">
    <source>
        <dbReference type="Proteomes" id="UP000762676"/>
    </source>
</evidence>
<dbReference type="PANTHER" id="PTHR15729">
    <property type="entry name" value="CDC42 GTPASE-ACTIVATING PROTEIN"/>
    <property type="match status" value="1"/>
</dbReference>
<dbReference type="FunFam" id="2.30.30.40:FF:000207">
    <property type="entry name" value="CLUMA_CG020965, isoform A"/>
    <property type="match status" value="1"/>
</dbReference>
<proteinExistence type="predicted"/>
<protein>
    <submittedName>
        <fullName evidence="6">Rho GTPase-activating protein 32</fullName>
    </submittedName>
</protein>
<keyword evidence="1 3" id="KW-0728">SH3 domain</keyword>
<dbReference type="GO" id="GO:0007264">
    <property type="term" value="P:small GTPase-mediated signal transduction"/>
    <property type="evidence" value="ECO:0007669"/>
    <property type="project" value="TreeGrafter"/>
</dbReference>
<evidence type="ECO:0000256" key="2">
    <source>
        <dbReference type="ARBA" id="ARBA00022468"/>
    </source>
</evidence>
<dbReference type="EMBL" id="BMAT01006184">
    <property type="protein sequence ID" value="GFS08050.1"/>
    <property type="molecule type" value="Genomic_DNA"/>
</dbReference>
<feature type="compositionally biased region" description="Low complexity" evidence="4">
    <location>
        <begin position="246"/>
        <end position="275"/>
    </location>
</feature>
<organism evidence="6 7">
    <name type="scientific">Elysia marginata</name>
    <dbReference type="NCBI Taxonomy" id="1093978"/>
    <lineage>
        <taxon>Eukaryota</taxon>
        <taxon>Metazoa</taxon>
        <taxon>Spiralia</taxon>
        <taxon>Lophotrochozoa</taxon>
        <taxon>Mollusca</taxon>
        <taxon>Gastropoda</taxon>
        <taxon>Heterobranchia</taxon>
        <taxon>Euthyneura</taxon>
        <taxon>Panpulmonata</taxon>
        <taxon>Sacoglossa</taxon>
        <taxon>Placobranchoidea</taxon>
        <taxon>Plakobranchidae</taxon>
        <taxon>Elysia</taxon>
    </lineage>
</organism>
<dbReference type="PANTHER" id="PTHR15729:SF10">
    <property type="entry name" value="GTPASE-ACTIVATING PROTEIN CDGAPR"/>
    <property type="match status" value="1"/>
</dbReference>
<accession>A0AAV4IF12</accession>
<dbReference type="Gene3D" id="2.30.30.40">
    <property type="entry name" value="SH3 Domains"/>
    <property type="match status" value="1"/>
</dbReference>
<keyword evidence="7" id="KW-1185">Reference proteome</keyword>
<reference evidence="6 7" key="1">
    <citation type="journal article" date="2021" name="Elife">
        <title>Chloroplast acquisition without the gene transfer in kleptoplastic sea slugs, Plakobranchus ocellatus.</title>
        <authorList>
            <person name="Maeda T."/>
            <person name="Takahashi S."/>
            <person name="Yoshida T."/>
            <person name="Shimamura S."/>
            <person name="Takaki Y."/>
            <person name="Nagai Y."/>
            <person name="Toyoda A."/>
            <person name="Suzuki Y."/>
            <person name="Arimoto A."/>
            <person name="Ishii H."/>
            <person name="Satoh N."/>
            <person name="Nishiyama T."/>
            <person name="Hasebe M."/>
            <person name="Maruyama T."/>
            <person name="Minagawa J."/>
            <person name="Obokata J."/>
            <person name="Shigenobu S."/>
        </authorList>
    </citation>
    <scope>NUCLEOTIDE SEQUENCE [LARGE SCALE GENOMIC DNA]</scope>
</reference>
<evidence type="ECO:0000256" key="1">
    <source>
        <dbReference type="ARBA" id="ARBA00022443"/>
    </source>
</evidence>
<evidence type="ECO:0000256" key="3">
    <source>
        <dbReference type="PROSITE-ProRule" id="PRU00192"/>
    </source>
</evidence>
<dbReference type="InterPro" id="IPR051576">
    <property type="entry name" value="PX-Rho_GAP"/>
</dbReference>
<dbReference type="SMART" id="SM00326">
    <property type="entry name" value="SH3"/>
    <property type="match status" value="1"/>
</dbReference>
<feature type="domain" description="SH3" evidence="5">
    <location>
        <begin position="88"/>
        <end position="150"/>
    </location>
</feature>
<dbReference type="GO" id="GO:0005096">
    <property type="term" value="F:GTPase activator activity"/>
    <property type="evidence" value="ECO:0007669"/>
    <property type="project" value="UniProtKB-KW"/>
</dbReference>
<dbReference type="InterPro" id="IPR001452">
    <property type="entry name" value="SH3_domain"/>
</dbReference>
<feature type="compositionally biased region" description="Low complexity" evidence="4">
    <location>
        <begin position="292"/>
        <end position="306"/>
    </location>
</feature>
<dbReference type="Pfam" id="PF14604">
    <property type="entry name" value="SH3_9"/>
    <property type="match status" value="1"/>
</dbReference>
<feature type="region of interest" description="Disordered" evidence="4">
    <location>
        <begin position="181"/>
        <end position="306"/>
    </location>
</feature>
<evidence type="ECO:0000259" key="5">
    <source>
        <dbReference type="PROSITE" id="PS50002"/>
    </source>
</evidence>
<dbReference type="InterPro" id="IPR036028">
    <property type="entry name" value="SH3-like_dom_sf"/>
</dbReference>
<dbReference type="AlphaFoldDB" id="A0AAV4IF12"/>
<dbReference type="PROSITE" id="PS50002">
    <property type="entry name" value="SH3"/>
    <property type="match status" value="1"/>
</dbReference>
<dbReference type="Proteomes" id="UP000762676">
    <property type="component" value="Unassembled WGS sequence"/>
</dbReference>
<evidence type="ECO:0000256" key="4">
    <source>
        <dbReference type="SAM" id="MobiDB-lite"/>
    </source>
</evidence>
<name>A0AAV4IF12_9GAST</name>
<gene>
    <name evidence="6" type="ORF">ElyMa_003005900</name>
</gene>
<feature type="compositionally biased region" description="Polar residues" evidence="4">
    <location>
        <begin position="281"/>
        <end position="290"/>
    </location>
</feature>
<evidence type="ECO:0000313" key="6">
    <source>
        <dbReference type="EMBL" id="GFS08050.1"/>
    </source>
</evidence>
<dbReference type="CDD" id="cd11835">
    <property type="entry name" value="SH3_ARHGAP32_33"/>
    <property type="match status" value="1"/>
</dbReference>
<feature type="compositionally biased region" description="Low complexity" evidence="4">
    <location>
        <begin position="199"/>
        <end position="220"/>
    </location>
</feature>
<keyword evidence="2" id="KW-0343">GTPase activation</keyword>
<sequence>MFVVMILMMTTSDDDNDNNDYDDNTVCGSRTEGRKISAEVQAILQKYLSHLSELAGGMVNCGSVLSWMEMDNRGHRLVATDDSGINTPAIAAAHVVKRYTAQAADEISLQVGDMISVIDMPPAEDTIWWRGKRGFEVGFFPSECVEVIGDKVPTSMASRVPEPLMTSSAAASSSSSSAAAAAASRKPCEKPGGRGATTLSSSLSSSSSVFSSLPSPSSPSAPIASQHQHPHTAAASHAHPLPPPHSSSFSSMKSSSVSSSSTTPSPSPSRASTGTAGSFGAFSSLSQSAHESLPGSSGSPTSSPAS</sequence>
<dbReference type="SUPFAM" id="SSF50044">
    <property type="entry name" value="SH3-domain"/>
    <property type="match status" value="1"/>
</dbReference>
<comment type="caution">
    <text evidence="6">The sequence shown here is derived from an EMBL/GenBank/DDBJ whole genome shotgun (WGS) entry which is preliminary data.</text>
</comment>